<dbReference type="Pfam" id="PF13426">
    <property type="entry name" value="PAS_9"/>
    <property type="match status" value="1"/>
</dbReference>
<dbReference type="InterPro" id="IPR036457">
    <property type="entry name" value="PPM-type-like_dom_sf"/>
</dbReference>
<dbReference type="InterPro" id="IPR003594">
    <property type="entry name" value="HATPase_dom"/>
</dbReference>
<dbReference type="CDD" id="cd00130">
    <property type="entry name" value="PAS"/>
    <property type="match status" value="1"/>
</dbReference>
<dbReference type="InterPro" id="IPR036890">
    <property type="entry name" value="HATPase_C_sf"/>
</dbReference>
<gene>
    <name evidence="3" type="ORF">GCM10010170_016270</name>
</gene>
<dbReference type="Proteomes" id="UP001501444">
    <property type="component" value="Unassembled WGS sequence"/>
</dbReference>
<comment type="caution">
    <text evidence="3">The sequence shown here is derived from an EMBL/GenBank/DDBJ whole genome shotgun (WGS) entry which is preliminary data.</text>
</comment>
<dbReference type="SUPFAM" id="SSF55785">
    <property type="entry name" value="PYP-like sensor domain (PAS domain)"/>
    <property type="match status" value="1"/>
</dbReference>
<evidence type="ECO:0000313" key="3">
    <source>
        <dbReference type="EMBL" id="GAA2336049.1"/>
    </source>
</evidence>
<dbReference type="PANTHER" id="PTHR43156">
    <property type="entry name" value="STAGE II SPORULATION PROTEIN E-RELATED"/>
    <property type="match status" value="1"/>
</dbReference>
<dbReference type="InterPro" id="IPR052016">
    <property type="entry name" value="Bact_Sigma-Reg"/>
</dbReference>
<evidence type="ECO:0000259" key="2">
    <source>
        <dbReference type="PROSITE" id="PS50112"/>
    </source>
</evidence>
<protein>
    <recommendedName>
        <fullName evidence="2">PAS domain-containing protein</fullName>
    </recommendedName>
</protein>
<dbReference type="Pfam" id="PF07228">
    <property type="entry name" value="SpoIIE"/>
    <property type="match status" value="1"/>
</dbReference>
<dbReference type="InterPro" id="IPR035965">
    <property type="entry name" value="PAS-like_dom_sf"/>
</dbReference>
<dbReference type="InterPro" id="IPR000014">
    <property type="entry name" value="PAS"/>
</dbReference>
<dbReference type="InterPro" id="IPR003018">
    <property type="entry name" value="GAF"/>
</dbReference>
<dbReference type="Gene3D" id="3.60.40.10">
    <property type="entry name" value="PPM-type phosphatase domain"/>
    <property type="match status" value="1"/>
</dbReference>
<dbReference type="Pfam" id="PF13581">
    <property type="entry name" value="HATPase_c_2"/>
    <property type="match status" value="1"/>
</dbReference>
<sequence length="798" mass="85503">MPEPLPDENAEDLYDSAPCGYLSLRPDGTIVRVNRTFLDWTGYGPGELTGRRIQEIYAGGSRIFHETHLAPLLHLQREVREIAAEFRRADGTRLDALINAQLRDGPPALMRMTVFDATDRRTYERELLAERRRAERNATRVRLLQDVVLRCAALERAEEIAGPIERVGAEAFAATRTRVFLLDETAAALRPLDGAGPLVSLDDPGPEAQAAGRLDVVEDAAAGGVRIVTPLVADVRVLGVVSFEFDGGGALDDGAIELMRTIGRQAGQALDRIRLLEETTRRAWQSGFLARLSRALSETAGYAGRARRLVELLVPEVAAYAQIDLEEAGARASAPEGADGWTVPTDVLAAVHAAGRAGRLTGVPLMATDGRRAMVLPLRARNAVIGTLLLTAAEQDAPGRAGRADVGPDFLADLADRAGLSLDNARLSERDREVADTLQRSLLSGTWPQDPRYRVATEYRPAVHTLEVGGDWYDVFATSAESVGIVVGDVVGRGLHAASAMGQLRSAVRALATAQDGPAAVLRHMDEFVASFAAGQMTTVAYAELSLDSGELRYACAGHLPPLLVEPGGVPTYLWEARSGPLGATAGGRARAEAALTVPRGSRLLLYTDGLVERRGEQLQRRLDRLAELAAEHWQTPLSALAGRLSDAMLPDGGGHDDMCLLALDFADAPPFRAEVPARMSELAGLRAALDRWLATQGVGDYDRFGIVLATAEAVANAIEHGYDFDEGRAVGVLAQVDGDAVAVRVADSGQWRPPRSALQRGRGLALIGRLMTNLVIDRGVGTTVLMRRTVSPGRLGV</sequence>
<name>A0ABN3FRF5_9ACTN</name>
<organism evidence="3 4">
    <name type="scientific">Dactylosporangium salmoneum</name>
    <dbReference type="NCBI Taxonomy" id="53361"/>
    <lineage>
        <taxon>Bacteria</taxon>
        <taxon>Bacillati</taxon>
        <taxon>Actinomycetota</taxon>
        <taxon>Actinomycetes</taxon>
        <taxon>Micromonosporales</taxon>
        <taxon>Micromonosporaceae</taxon>
        <taxon>Dactylosporangium</taxon>
    </lineage>
</organism>
<evidence type="ECO:0000313" key="4">
    <source>
        <dbReference type="Proteomes" id="UP001501444"/>
    </source>
</evidence>
<keyword evidence="1" id="KW-0378">Hydrolase</keyword>
<dbReference type="SMART" id="SM00065">
    <property type="entry name" value="GAF"/>
    <property type="match status" value="2"/>
</dbReference>
<dbReference type="EMBL" id="BAAARV010000016">
    <property type="protein sequence ID" value="GAA2336049.1"/>
    <property type="molecule type" value="Genomic_DNA"/>
</dbReference>
<dbReference type="Gene3D" id="3.30.565.10">
    <property type="entry name" value="Histidine kinase-like ATPase, C-terminal domain"/>
    <property type="match status" value="1"/>
</dbReference>
<dbReference type="InterPro" id="IPR029016">
    <property type="entry name" value="GAF-like_dom_sf"/>
</dbReference>
<dbReference type="SMART" id="SM00091">
    <property type="entry name" value="PAS"/>
    <property type="match status" value="1"/>
</dbReference>
<dbReference type="RefSeq" id="WP_344611636.1">
    <property type="nucleotide sequence ID" value="NZ_BAAARV010000016.1"/>
</dbReference>
<dbReference type="SMART" id="SM00331">
    <property type="entry name" value="PP2C_SIG"/>
    <property type="match status" value="1"/>
</dbReference>
<dbReference type="SUPFAM" id="SSF81606">
    <property type="entry name" value="PP2C-like"/>
    <property type="match status" value="1"/>
</dbReference>
<keyword evidence="4" id="KW-1185">Reference proteome</keyword>
<dbReference type="PROSITE" id="PS50112">
    <property type="entry name" value="PAS"/>
    <property type="match status" value="1"/>
</dbReference>
<reference evidence="3 4" key="1">
    <citation type="journal article" date="2019" name="Int. J. Syst. Evol. Microbiol.">
        <title>The Global Catalogue of Microorganisms (GCM) 10K type strain sequencing project: providing services to taxonomists for standard genome sequencing and annotation.</title>
        <authorList>
            <consortium name="The Broad Institute Genomics Platform"/>
            <consortium name="The Broad Institute Genome Sequencing Center for Infectious Disease"/>
            <person name="Wu L."/>
            <person name="Ma J."/>
        </authorList>
    </citation>
    <scope>NUCLEOTIDE SEQUENCE [LARGE SCALE GENOMIC DNA]</scope>
    <source>
        <strain evidence="3 4">JCM 3272</strain>
    </source>
</reference>
<proteinExistence type="predicted"/>
<dbReference type="NCBIfam" id="TIGR00229">
    <property type="entry name" value="sensory_box"/>
    <property type="match status" value="1"/>
</dbReference>
<dbReference type="PANTHER" id="PTHR43156:SF2">
    <property type="entry name" value="STAGE II SPORULATION PROTEIN E"/>
    <property type="match status" value="1"/>
</dbReference>
<feature type="domain" description="PAS" evidence="2">
    <location>
        <begin position="6"/>
        <end position="51"/>
    </location>
</feature>
<accession>A0ABN3FRF5</accession>
<evidence type="ECO:0000256" key="1">
    <source>
        <dbReference type="ARBA" id="ARBA00022801"/>
    </source>
</evidence>
<dbReference type="Pfam" id="PF13492">
    <property type="entry name" value="GAF_3"/>
    <property type="match status" value="1"/>
</dbReference>
<dbReference type="Gene3D" id="3.30.450.40">
    <property type="match status" value="2"/>
</dbReference>
<dbReference type="SUPFAM" id="SSF55874">
    <property type="entry name" value="ATPase domain of HSP90 chaperone/DNA topoisomerase II/histidine kinase"/>
    <property type="match status" value="1"/>
</dbReference>
<dbReference type="CDD" id="cd16936">
    <property type="entry name" value="HATPase_RsbW-like"/>
    <property type="match status" value="1"/>
</dbReference>
<dbReference type="InterPro" id="IPR001932">
    <property type="entry name" value="PPM-type_phosphatase-like_dom"/>
</dbReference>
<dbReference type="SUPFAM" id="SSF55781">
    <property type="entry name" value="GAF domain-like"/>
    <property type="match status" value="2"/>
</dbReference>
<dbReference type="Gene3D" id="3.30.450.20">
    <property type="entry name" value="PAS domain"/>
    <property type="match status" value="1"/>
</dbReference>